<feature type="domain" description="Beta-mannosidase-like galactose-binding" evidence="13">
    <location>
        <begin position="40"/>
        <end position="215"/>
    </location>
</feature>
<evidence type="ECO:0000256" key="7">
    <source>
        <dbReference type="ARBA" id="ARBA00023180"/>
    </source>
</evidence>
<keyword evidence="5 11" id="KW-0732">Signal</keyword>
<dbReference type="GO" id="GO:0006516">
    <property type="term" value="P:glycoprotein catabolic process"/>
    <property type="evidence" value="ECO:0007669"/>
    <property type="project" value="TreeGrafter"/>
</dbReference>
<dbReference type="GO" id="GO:0005764">
    <property type="term" value="C:lysosome"/>
    <property type="evidence" value="ECO:0007669"/>
    <property type="project" value="UniProtKB-SubCell"/>
</dbReference>
<comment type="catalytic activity">
    <reaction evidence="1">
        <text>Hydrolysis of terminal, non-reducing beta-D-mannose residues in beta-D-mannosides.</text>
        <dbReference type="EC" id="3.2.1.25"/>
    </reaction>
</comment>
<evidence type="ECO:0000256" key="10">
    <source>
        <dbReference type="ARBA" id="ARBA00033445"/>
    </source>
</evidence>
<evidence type="ECO:0000256" key="8">
    <source>
        <dbReference type="ARBA" id="ARBA00023228"/>
    </source>
</evidence>
<dbReference type="GO" id="GO:0005975">
    <property type="term" value="P:carbohydrate metabolic process"/>
    <property type="evidence" value="ECO:0007669"/>
    <property type="project" value="InterPro"/>
</dbReference>
<comment type="subcellular location">
    <subcellularLocation>
        <location evidence="2">Lysosome</location>
    </subcellularLocation>
</comment>
<name>A0A1B6G717_9HEMI</name>
<dbReference type="AlphaFoldDB" id="A0A1B6G717"/>
<dbReference type="InterPro" id="IPR006102">
    <property type="entry name" value="Ig-like_GH2"/>
</dbReference>
<dbReference type="InterPro" id="IPR054593">
    <property type="entry name" value="Beta-mannosidase-like_N2"/>
</dbReference>
<dbReference type="EC" id="3.2.1.25" evidence="4"/>
<dbReference type="Pfam" id="PF00703">
    <property type="entry name" value="Glyco_hydro_2"/>
    <property type="match status" value="1"/>
</dbReference>
<feature type="non-terminal residue" evidence="14">
    <location>
        <position position="401"/>
    </location>
</feature>
<evidence type="ECO:0000259" key="12">
    <source>
        <dbReference type="Pfam" id="PF00703"/>
    </source>
</evidence>
<dbReference type="Pfam" id="PF22666">
    <property type="entry name" value="Glyco_hydro_2_N2"/>
    <property type="match status" value="1"/>
</dbReference>
<evidence type="ECO:0000256" key="6">
    <source>
        <dbReference type="ARBA" id="ARBA00022801"/>
    </source>
</evidence>
<dbReference type="InterPro" id="IPR013783">
    <property type="entry name" value="Ig-like_fold"/>
</dbReference>
<evidence type="ECO:0000256" key="4">
    <source>
        <dbReference type="ARBA" id="ARBA00012754"/>
    </source>
</evidence>
<feature type="chain" id="PRO_5008583329" description="beta-mannosidase" evidence="11">
    <location>
        <begin position="27"/>
        <end position="401"/>
    </location>
</feature>
<proteinExistence type="inferred from homology"/>
<dbReference type="InterPro" id="IPR017853">
    <property type="entry name" value="GH"/>
</dbReference>
<sequence length="401" mass="44953">MLMCSSAMRALEVIVVSFYLVVGSTAVSHPLCDSLGTSSWTVQNSNGSIRVGATVPGGIYTDLLKAGVLIEDIFYRFNDINYRWVAKDNWTYSTSFDVDQKMLKKDKVYLEFEGLDTVARVLLNSQLLGETKDMFILYRFDVKNLLKISNNSLEVQFTSAIWAAKQFSTETPYPVPPACVPQEYHGECHANYIRKMQASFAWDWGPAFPSVGIWKNVLLRAYNVAYARHVGIETRPDVTDWKVSVTLFLDVATNVTGTLSATLVLKKYNITTLMPVSISPQQNNATLVFSVPKDTVQMWWPNGYGSQPLYQLVVGFQSDREMTETSVRIGFRTVKLVQVDAVPNQPKKGLTFFFRVNGLAIFAKGSNYIPAHILPELGADPDLLHRILTGARDANMNMLRV</sequence>
<dbReference type="SUPFAM" id="SSF49303">
    <property type="entry name" value="beta-Galactosidase/glucuronidase domain"/>
    <property type="match status" value="1"/>
</dbReference>
<accession>A0A1B6G717</accession>
<reference evidence="14" key="1">
    <citation type="submission" date="2015-11" db="EMBL/GenBank/DDBJ databases">
        <title>De novo transcriptome assembly of four potential Pierce s Disease insect vectors from Arizona vineyards.</title>
        <authorList>
            <person name="Tassone E.E."/>
        </authorList>
    </citation>
    <scope>NUCLEOTIDE SEQUENCE</scope>
</reference>
<feature type="signal peptide" evidence="11">
    <location>
        <begin position="1"/>
        <end position="26"/>
    </location>
</feature>
<dbReference type="GO" id="GO:0004567">
    <property type="term" value="F:beta-mannosidase activity"/>
    <property type="evidence" value="ECO:0007669"/>
    <property type="project" value="UniProtKB-EC"/>
</dbReference>
<dbReference type="Gene3D" id="2.60.120.260">
    <property type="entry name" value="Galactose-binding domain-like"/>
    <property type="match status" value="1"/>
</dbReference>
<dbReference type="PANTHER" id="PTHR43730:SF1">
    <property type="entry name" value="BETA-MANNOSIDASE"/>
    <property type="match status" value="1"/>
</dbReference>
<dbReference type="EMBL" id="GECZ01011570">
    <property type="protein sequence ID" value="JAS58199.1"/>
    <property type="molecule type" value="Transcribed_RNA"/>
</dbReference>
<comment type="similarity">
    <text evidence="3">Belongs to the glycosyl hydrolase 2 family.</text>
</comment>
<evidence type="ECO:0000256" key="3">
    <source>
        <dbReference type="ARBA" id="ARBA00007401"/>
    </source>
</evidence>
<dbReference type="SUPFAM" id="SSF49785">
    <property type="entry name" value="Galactose-binding domain-like"/>
    <property type="match status" value="1"/>
</dbReference>
<feature type="domain" description="Glycoside hydrolase family 2 immunoglobulin-like beta-sandwich" evidence="12">
    <location>
        <begin position="230"/>
        <end position="332"/>
    </location>
</feature>
<evidence type="ECO:0000313" key="14">
    <source>
        <dbReference type="EMBL" id="JAS58199.1"/>
    </source>
</evidence>
<dbReference type="InterPro" id="IPR008979">
    <property type="entry name" value="Galactose-bd-like_sf"/>
</dbReference>
<protein>
    <recommendedName>
        <fullName evidence="4">beta-mannosidase</fullName>
        <ecNumber evidence="4">3.2.1.25</ecNumber>
    </recommendedName>
    <alternativeName>
        <fullName evidence="10">Mannanase</fullName>
    </alternativeName>
</protein>
<keyword evidence="9" id="KW-0326">Glycosidase</keyword>
<dbReference type="Gene3D" id="2.60.40.10">
    <property type="entry name" value="Immunoglobulins"/>
    <property type="match status" value="1"/>
</dbReference>
<evidence type="ECO:0000256" key="9">
    <source>
        <dbReference type="ARBA" id="ARBA00023295"/>
    </source>
</evidence>
<gene>
    <name evidence="14" type="ORF">g.15746</name>
</gene>
<evidence type="ECO:0000256" key="5">
    <source>
        <dbReference type="ARBA" id="ARBA00022729"/>
    </source>
</evidence>
<dbReference type="Gene3D" id="3.20.20.80">
    <property type="entry name" value="Glycosidases"/>
    <property type="match status" value="1"/>
</dbReference>
<evidence type="ECO:0000256" key="11">
    <source>
        <dbReference type="SAM" id="SignalP"/>
    </source>
</evidence>
<dbReference type="InterPro" id="IPR050887">
    <property type="entry name" value="Beta-mannosidase_GH2"/>
</dbReference>
<dbReference type="SUPFAM" id="SSF51445">
    <property type="entry name" value="(Trans)glycosidases"/>
    <property type="match status" value="1"/>
</dbReference>
<dbReference type="PANTHER" id="PTHR43730">
    <property type="entry name" value="BETA-MANNOSIDASE"/>
    <property type="match status" value="1"/>
</dbReference>
<keyword evidence="8" id="KW-0458">Lysosome</keyword>
<dbReference type="InterPro" id="IPR036156">
    <property type="entry name" value="Beta-gal/glucu_dom_sf"/>
</dbReference>
<keyword evidence="7" id="KW-0325">Glycoprotein</keyword>
<organism evidence="14">
    <name type="scientific">Cuerna arida</name>
    <dbReference type="NCBI Taxonomy" id="1464854"/>
    <lineage>
        <taxon>Eukaryota</taxon>
        <taxon>Metazoa</taxon>
        <taxon>Ecdysozoa</taxon>
        <taxon>Arthropoda</taxon>
        <taxon>Hexapoda</taxon>
        <taxon>Insecta</taxon>
        <taxon>Pterygota</taxon>
        <taxon>Neoptera</taxon>
        <taxon>Paraneoptera</taxon>
        <taxon>Hemiptera</taxon>
        <taxon>Auchenorrhyncha</taxon>
        <taxon>Membracoidea</taxon>
        <taxon>Cicadellidae</taxon>
        <taxon>Cicadellinae</taxon>
        <taxon>Proconiini</taxon>
        <taxon>Cuerna</taxon>
    </lineage>
</organism>
<evidence type="ECO:0000259" key="13">
    <source>
        <dbReference type="Pfam" id="PF22666"/>
    </source>
</evidence>
<evidence type="ECO:0000256" key="2">
    <source>
        <dbReference type="ARBA" id="ARBA00004371"/>
    </source>
</evidence>
<keyword evidence="6" id="KW-0378">Hydrolase</keyword>
<evidence type="ECO:0000256" key="1">
    <source>
        <dbReference type="ARBA" id="ARBA00000829"/>
    </source>
</evidence>
<dbReference type="FunFam" id="2.60.120.260:FF:000060">
    <property type="entry name" value="Probable beta-mannosidase"/>
    <property type="match status" value="1"/>
</dbReference>